<dbReference type="GO" id="GO:0006751">
    <property type="term" value="P:glutathione catabolic process"/>
    <property type="evidence" value="ECO:0007669"/>
    <property type="project" value="InterPro"/>
</dbReference>
<dbReference type="EMBL" id="UIDG01000113">
    <property type="protein sequence ID" value="SUS05648.1"/>
    <property type="molecule type" value="Genomic_DNA"/>
</dbReference>
<keyword evidence="2" id="KW-0456">Lyase</keyword>
<dbReference type="GO" id="GO:0016746">
    <property type="term" value="F:acyltransferase activity"/>
    <property type="evidence" value="ECO:0007669"/>
    <property type="project" value="UniProtKB-KW"/>
</dbReference>
<dbReference type="EC" id="4.3.2.7" evidence="1"/>
<evidence type="ECO:0000256" key="1">
    <source>
        <dbReference type="ARBA" id="ARBA00012344"/>
    </source>
</evidence>
<dbReference type="SUPFAM" id="SSF110857">
    <property type="entry name" value="Gamma-glutamyl cyclotransferase-like"/>
    <property type="match status" value="1"/>
</dbReference>
<dbReference type="InterPro" id="IPR013024">
    <property type="entry name" value="GGCT-like"/>
</dbReference>
<dbReference type="InterPro" id="IPR006840">
    <property type="entry name" value="ChaC"/>
</dbReference>
<sequence>MPRSNVPTTSAAGALTDAAAALAVAGPLHVFAYGSLMWDPGFTVAATAVARLAGYHRALCILSIRNRGTPECPGLVVGLKAGGSCVGQVLRVADDGAEAALAHLQERELSTNAYLPHHLAVRLADGRRVKALAFVARPDHPQFMSGLSVAEQAALVAQGVGPYGSSLDYLRHVCSALDDRGLPDGPLHRVLAAAEALAVSSPRNRAPTVPSP</sequence>
<dbReference type="Gene3D" id="3.10.490.10">
    <property type="entry name" value="Gamma-glutamyl cyclotransferase-like"/>
    <property type="match status" value="1"/>
</dbReference>
<keyword evidence="3" id="KW-0012">Acyltransferase</keyword>
<dbReference type="GO" id="GO:0061928">
    <property type="term" value="F:glutathione specific gamma-glutamylcyclotransferase activity"/>
    <property type="evidence" value="ECO:0007669"/>
    <property type="project" value="UniProtKB-EC"/>
</dbReference>
<gene>
    <name evidence="3" type="ORF">DF3PB_200009</name>
</gene>
<dbReference type="AlphaFoldDB" id="A0A380TDE4"/>
<accession>A0A380TDE4</accession>
<dbReference type="InterPro" id="IPR036568">
    <property type="entry name" value="GGCT-like_sf"/>
</dbReference>
<dbReference type="CDD" id="cd06661">
    <property type="entry name" value="GGCT_like"/>
    <property type="match status" value="1"/>
</dbReference>
<dbReference type="GO" id="GO:0005737">
    <property type="term" value="C:cytoplasm"/>
    <property type="evidence" value="ECO:0007669"/>
    <property type="project" value="TreeGrafter"/>
</dbReference>
<proteinExistence type="predicted"/>
<dbReference type="PANTHER" id="PTHR12192">
    <property type="entry name" value="CATION TRANSPORT PROTEIN CHAC-RELATED"/>
    <property type="match status" value="1"/>
</dbReference>
<protein>
    <recommendedName>
        <fullName evidence="1">glutathione-specific gamma-glutamylcyclotransferase</fullName>
        <ecNumber evidence="1">4.3.2.7</ecNumber>
    </recommendedName>
</protein>
<organism evidence="3">
    <name type="scientific">metagenome</name>
    <dbReference type="NCBI Taxonomy" id="256318"/>
    <lineage>
        <taxon>unclassified sequences</taxon>
        <taxon>metagenomes</taxon>
    </lineage>
</organism>
<evidence type="ECO:0000256" key="2">
    <source>
        <dbReference type="ARBA" id="ARBA00023239"/>
    </source>
</evidence>
<keyword evidence="3" id="KW-0808">Transferase</keyword>
<dbReference type="PANTHER" id="PTHR12192:SF2">
    <property type="entry name" value="GLUTATHIONE-SPECIFIC GAMMA-GLUTAMYLCYCLOTRANSFERASE 2"/>
    <property type="match status" value="1"/>
</dbReference>
<dbReference type="Pfam" id="PF04752">
    <property type="entry name" value="ChaC"/>
    <property type="match status" value="1"/>
</dbReference>
<evidence type="ECO:0000313" key="3">
    <source>
        <dbReference type="EMBL" id="SUS05648.1"/>
    </source>
</evidence>
<name>A0A380TDE4_9ZZZZ</name>
<reference evidence="3" key="1">
    <citation type="submission" date="2018-07" db="EMBL/GenBank/DDBJ databases">
        <authorList>
            <person name="Quirk P.G."/>
            <person name="Krulwich T.A."/>
        </authorList>
    </citation>
    <scope>NUCLEOTIDE SEQUENCE</scope>
</reference>